<comment type="subcellular location">
    <subcellularLocation>
        <location evidence="2 11">Cytoplasm</location>
    </subcellularLocation>
</comment>
<feature type="active site" description="Schiff-base intermediate with substrate" evidence="11">
    <location>
        <position position="142"/>
    </location>
</feature>
<organism evidence="13 14">
    <name type="scientific">Halorhodospira neutriphila</name>
    <dbReference type="NCBI Taxonomy" id="168379"/>
    <lineage>
        <taxon>Bacteria</taxon>
        <taxon>Pseudomonadati</taxon>
        <taxon>Pseudomonadota</taxon>
        <taxon>Gammaproteobacteria</taxon>
        <taxon>Chromatiales</taxon>
        <taxon>Ectothiorhodospiraceae</taxon>
        <taxon>Halorhodospira</taxon>
    </lineage>
</organism>
<comment type="caution">
    <text evidence="13">The sequence shown here is derived from an EMBL/GenBank/DDBJ whole genome shotgun (WGS) entry which is preliminary data.</text>
</comment>
<evidence type="ECO:0000313" key="14">
    <source>
        <dbReference type="Proteomes" id="UP000738126"/>
    </source>
</evidence>
<dbReference type="InterPro" id="IPR013785">
    <property type="entry name" value="Aldolase_TIM"/>
</dbReference>
<accession>A0ABS1E547</accession>
<comment type="similarity">
    <text evidence="4 11">Belongs to the transaldolase family. Type 2 subfamily.</text>
</comment>
<dbReference type="EC" id="2.2.1.2" evidence="5 11"/>
<feature type="coiled-coil region" evidence="12">
    <location>
        <begin position="323"/>
        <end position="369"/>
    </location>
</feature>
<evidence type="ECO:0000256" key="1">
    <source>
        <dbReference type="ARBA" id="ARBA00003518"/>
    </source>
</evidence>
<gene>
    <name evidence="11 13" type="primary">tal</name>
    <name evidence="13" type="ORF">CKO13_04090</name>
</gene>
<dbReference type="InterPro" id="IPR004732">
    <property type="entry name" value="Transaldolase_2"/>
</dbReference>
<dbReference type="PROSITE" id="PS00958">
    <property type="entry name" value="TRANSALDOLASE_2"/>
    <property type="match status" value="1"/>
</dbReference>
<dbReference type="PIRSF" id="PIRSF036915">
    <property type="entry name" value="Trnald_Bac_Plnt"/>
    <property type="match status" value="1"/>
</dbReference>
<evidence type="ECO:0000256" key="4">
    <source>
        <dbReference type="ARBA" id="ARBA00008426"/>
    </source>
</evidence>
<evidence type="ECO:0000256" key="8">
    <source>
        <dbReference type="ARBA" id="ARBA00023126"/>
    </source>
</evidence>
<keyword evidence="12" id="KW-0175">Coiled coil</keyword>
<dbReference type="InterPro" id="IPR018225">
    <property type="entry name" value="Transaldolase_AS"/>
</dbReference>
<evidence type="ECO:0000256" key="11">
    <source>
        <dbReference type="HAMAP-Rule" id="MF_00493"/>
    </source>
</evidence>
<dbReference type="SUPFAM" id="SSF51569">
    <property type="entry name" value="Aldolase"/>
    <property type="match status" value="1"/>
</dbReference>
<dbReference type="EMBL" id="NRSH01000029">
    <property type="protein sequence ID" value="MBK1726217.1"/>
    <property type="molecule type" value="Genomic_DNA"/>
</dbReference>
<dbReference type="PANTHER" id="PTHR10683:SF31">
    <property type="entry name" value="TRANSALDOLASE"/>
    <property type="match status" value="1"/>
</dbReference>
<dbReference type="CDD" id="cd00955">
    <property type="entry name" value="Transaldolase_like"/>
    <property type="match status" value="1"/>
</dbReference>
<evidence type="ECO:0000256" key="2">
    <source>
        <dbReference type="ARBA" id="ARBA00004496"/>
    </source>
</evidence>
<evidence type="ECO:0000256" key="12">
    <source>
        <dbReference type="SAM" id="Coils"/>
    </source>
</evidence>
<dbReference type="PANTHER" id="PTHR10683">
    <property type="entry name" value="TRANSALDOLASE"/>
    <property type="match status" value="1"/>
</dbReference>
<protein>
    <recommendedName>
        <fullName evidence="5 11">Transaldolase</fullName>
        <ecNumber evidence="5 11">2.2.1.2</ecNumber>
    </recommendedName>
</protein>
<dbReference type="Pfam" id="PF00923">
    <property type="entry name" value="TAL_FSA"/>
    <property type="match status" value="1"/>
</dbReference>
<evidence type="ECO:0000256" key="6">
    <source>
        <dbReference type="ARBA" id="ARBA00022490"/>
    </source>
</evidence>
<keyword evidence="6 11" id="KW-0963">Cytoplasm</keyword>
<keyword evidence="8 11" id="KW-0570">Pentose shunt</keyword>
<dbReference type="RefSeq" id="WP_200257086.1">
    <property type="nucleotide sequence ID" value="NZ_NRSH01000029.1"/>
</dbReference>
<dbReference type="NCBIfam" id="NF002881">
    <property type="entry name" value="PRK03343.1"/>
    <property type="match status" value="1"/>
</dbReference>
<sequence>MAENPLLRLAELGQSVWYDNIHRGMLPETLQRMAASDGLRGVTSNPVIFQKAICDGQAYDAAIRDALAATGAGDPEALFEHLAVADIQAAADVLRPVYEAEGGQDGFVSLELSPECAHDAAGSVSEGLRLQRRVDRPNAMIKVPATEAGLSAVEELTAQGVPVNVTLIFGVARYRQAAAAYQRGLQRRLAAGEPVATPVSVASLFVSRLDAKVDAQLAAAGAPQALYGRAAIANARCAYAAYREAFHGEAFGELRAAGAQPQRLLWASTGVKGERYPETYYVDALAGPETVTTLPPATYEAYRRDGAPAPRLLEGLDEAPAELERLREAGVDLEGALEALEAEGVEAFVQAHRQLLAALEEKARALATA</sequence>
<dbReference type="HAMAP" id="MF_00493">
    <property type="entry name" value="Transaldolase_2"/>
    <property type="match status" value="1"/>
</dbReference>
<evidence type="ECO:0000256" key="5">
    <source>
        <dbReference type="ARBA" id="ARBA00013151"/>
    </source>
</evidence>
<proteinExistence type="inferred from homology"/>
<keyword evidence="14" id="KW-1185">Reference proteome</keyword>
<dbReference type="NCBIfam" id="TIGR00876">
    <property type="entry name" value="tal_mycobact"/>
    <property type="match status" value="1"/>
</dbReference>
<evidence type="ECO:0000256" key="7">
    <source>
        <dbReference type="ARBA" id="ARBA00022679"/>
    </source>
</evidence>
<evidence type="ECO:0000313" key="13">
    <source>
        <dbReference type="EMBL" id="MBK1726217.1"/>
    </source>
</evidence>
<evidence type="ECO:0000256" key="10">
    <source>
        <dbReference type="ARBA" id="ARBA00048810"/>
    </source>
</evidence>
<keyword evidence="7 11" id="KW-0808">Transferase</keyword>
<comment type="function">
    <text evidence="1 11">Transaldolase is important for the balance of metabolites in the pentose-phosphate pathway.</text>
</comment>
<dbReference type="InterPro" id="IPR001585">
    <property type="entry name" value="TAL/FSA"/>
</dbReference>
<evidence type="ECO:0000256" key="3">
    <source>
        <dbReference type="ARBA" id="ARBA00004857"/>
    </source>
</evidence>
<dbReference type="Gene3D" id="3.20.20.70">
    <property type="entry name" value="Aldolase class I"/>
    <property type="match status" value="1"/>
</dbReference>
<dbReference type="Proteomes" id="UP000738126">
    <property type="component" value="Unassembled WGS sequence"/>
</dbReference>
<reference evidence="13 14" key="1">
    <citation type="journal article" date="2020" name="Microorganisms">
        <title>Osmotic Adaptation and Compatible Solute Biosynthesis of Phototrophic Bacteria as Revealed from Genome Analyses.</title>
        <authorList>
            <person name="Imhoff J.F."/>
            <person name="Rahn T."/>
            <person name="Kunzel S."/>
            <person name="Keller A."/>
            <person name="Neulinger S.C."/>
        </authorList>
    </citation>
    <scope>NUCLEOTIDE SEQUENCE [LARGE SCALE GENOMIC DNA]</scope>
    <source>
        <strain evidence="13 14">DSM 15116</strain>
    </source>
</reference>
<keyword evidence="9 11" id="KW-0704">Schiff base</keyword>
<comment type="pathway">
    <text evidence="3 11">Carbohydrate degradation; pentose phosphate pathway; D-glyceraldehyde 3-phosphate and beta-D-fructose 6-phosphate from D-ribose 5-phosphate and D-xylulose 5-phosphate (non-oxidative stage): step 2/3.</text>
</comment>
<evidence type="ECO:0000256" key="9">
    <source>
        <dbReference type="ARBA" id="ARBA00023270"/>
    </source>
</evidence>
<comment type="catalytic activity">
    <reaction evidence="10 11">
        <text>D-sedoheptulose 7-phosphate + D-glyceraldehyde 3-phosphate = D-erythrose 4-phosphate + beta-D-fructose 6-phosphate</text>
        <dbReference type="Rhea" id="RHEA:17053"/>
        <dbReference type="ChEBI" id="CHEBI:16897"/>
        <dbReference type="ChEBI" id="CHEBI:57483"/>
        <dbReference type="ChEBI" id="CHEBI:57634"/>
        <dbReference type="ChEBI" id="CHEBI:59776"/>
        <dbReference type="EC" id="2.2.1.2"/>
    </reaction>
</comment>
<name>A0ABS1E547_9GAMM</name>